<evidence type="ECO:0000313" key="14">
    <source>
        <dbReference type="Proteomes" id="UP001065593"/>
    </source>
</evidence>
<dbReference type="InterPro" id="IPR032828">
    <property type="entry name" value="PolyA_RNA-bd"/>
</dbReference>
<comment type="similarity">
    <text evidence="9">Belongs to the tRNA nucleotidyltransferase/poly(A) polymerase family.</text>
</comment>
<feature type="domain" description="CCA-adding enzyme C-terminal" evidence="12">
    <location>
        <begin position="239"/>
        <end position="383"/>
    </location>
</feature>
<keyword evidence="5" id="KW-0479">Metal-binding</keyword>
<keyword evidence="6" id="KW-0547">Nucleotide-binding</keyword>
<comment type="caution">
    <text evidence="13">The sequence shown here is derived from an EMBL/GenBank/DDBJ whole genome shotgun (WGS) entry which is preliminary data.</text>
</comment>
<dbReference type="SUPFAM" id="SSF81301">
    <property type="entry name" value="Nucleotidyltransferase"/>
    <property type="match status" value="1"/>
</dbReference>
<evidence type="ECO:0000256" key="7">
    <source>
        <dbReference type="ARBA" id="ARBA00022842"/>
    </source>
</evidence>
<evidence type="ECO:0000256" key="5">
    <source>
        <dbReference type="ARBA" id="ARBA00022723"/>
    </source>
</evidence>
<evidence type="ECO:0000256" key="1">
    <source>
        <dbReference type="ARBA" id="ARBA00001946"/>
    </source>
</evidence>
<keyword evidence="14" id="KW-1185">Reference proteome</keyword>
<evidence type="ECO:0000256" key="9">
    <source>
        <dbReference type="RuleBase" id="RU003953"/>
    </source>
</evidence>
<dbReference type="Gene3D" id="3.30.460.10">
    <property type="entry name" value="Beta Polymerase, domain 2"/>
    <property type="match status" value="1"/>
</dbReference>
<dbReference type="SUPFAM" id="SSF81891">
    <property type="entry name" value="Poly A polymerase C-terminal region-like"/>
    <property type="match status" value="1"/>
</dbReference>
<evidence type="ECO:0000256" key="4">
    <source>
        <dbReference type="ARBA" id="ARBA00022695"/>
    </source>
</evidence>
<evidence type="ECO:0000259" key="10">
    <source>
        <dbReference type="Pfam" id="PF01743"/>
    </source>
</evidence>
<gene>
    <name evidence="13" type="primary">cca</name>
    <name evidence="13" type="ORF">LYSBPC_01720</name>
</gene>
<sequence>MQNTKEWQAAYAVIAQLEQAGFEAVIVGGAVRDVLLERRVHDVDVATSALPHEVKAVFQQTVDIGIQHGTVLVVVPEGTVEVTTYRTDGDYTDHRRPADVQFVRSLRADLQRRDFTMNAIAMRRDGSFVDYYGGQQDIQACLIRAVGEAEIRFQEDALRMLRAVRFSAQLGFTIDPKTLQAIQQRADDIVWIAKERMKAELDKLWVGQYVYNGLLNLQNSGLATQLTGSFEAEAWQNFQTTDAQVGWAYFALLQGDSWQDILRDYRLSNKEMAFVKAVLAAFQVYQVGWTNMDYFTYSLVELAAAAYFATLQQGVVAISYKQICEKQAQLPIQHKQELVVNGVDVMTWLGRKRGPWLKQVLQTIMEAVVNGEVANERQAIQAWLVQYDFQYD</sequence>
<keyword evidence="2 9" id="KW-0808">Transferase</keyword>
<dbReference type="CDD" id="cd05398">
    <property type="entry name" value="NT_ClassII-CCAase"/>
    <property type="match status" value="1"/>
</dbReference>
<dbReference type="InterPro" id="IPR002646">
    <property type="entry name" value="PolA_pol_head_dom"/>
</dbReference>
<feature type="domain" description="Poly A polymerase head" evidence="10">
    <location>
        <begin position="25"/>
        <end position="144"/>
    </location>
</feature>
<dbReference type="EMBL" id="BRZA01000001">
    <property type="protein sequence ID" value="GLC87045.1"/>
    <property type="molecule type" value="Genomic_DNA"/>
</dbReference>
<evidence type="ECO:0000313" key="13">
    <source>
        <dbReference type="EMBL" id="GLC87045.1"/>
    </source>
</evidence>
<dbReference type="RefSeq" id="WP_264986784.1">
    <property type="nucleotide sequence ID" value="NZ_BRZA01000001.1"/>
</dbReference>
<organism evidence="13 14">
    <name type="scientific">Lysinibacillus piscis</name>
    <dbReference type="NCBI Taxonomy" id="2518931"/>
    <lineage>
        <taxon>Bacteria</taxon>
        <taxon>Bacillati</taxon>
        <taxon>Bacillota</taxon>
        <taxon>Bacilli</taxon>
        <taxon>Bacillales</taxon>
        <taxon>Bacillaceae</taxon>
        <taxon>Lysinibacillus</taxon>
    </lineage>
</organism>
<dbReference type="Proteomes" id="UP001065593">
    <property type="component" value="Unassembled WGS sequence"/>
</dbReference>
<comment type="cofactor">
    <cofactor evidence="1">
        <name>Mg(2+)</name>
        <dbReference type="ChEBI" id="CHEBI:18420"/>
    </cofactor>
</comment>
<dbReference type="PANTHER" id="PTHR46173">
    <property type="entry name" value="CCA TRNA NUCLEOTIDYLTRANSFERASE 1, MITOCHONDRIAL"/>
    <property type="match status" value="1"/>
</dbReference>
<feature type="domain" description="tRNA nucleotidyltransferase/poly(A) polymerase RNA and SrmB- binding" evidence="11">
    <location>
        <begin position="171"/>
        <end position="226"/>
    </location>
</feature>
<evidence type="ECO:0000256" key="8">
    <source>
        <dbReference type="ARBA" id="ARBA00022884"/>
    </source>
</evidence>
<dbReference type="PANTHER" id="PTHR46173:SF1">
    <property type="entry name" value="CCA TRNA NUCLEOTIDYLTRANSFERASE 1, MITOCHONDRIAL"/>
    <property type="match status" value="1"/>
</dbReference>
<dbReference type="Pfam" id="PF01743">
    <property type="entry name" value="PolyA_pol"/>
    <property type="match status" value="1"/>
</dbReference>
<accession>A0ABQ5NF75</accession>
<reference evidence="13" key="1">
    <citation type="submission" date="2022-08" db="EMBL/GenBank/DDBJ databases">
        <title>Draft genome sequence of Lysinibacillus sp. strain KH24.</title>
        <authorList>
            <person name="Kanbe H."/>
            <person name="Itoh H."/>
        </authorList>
    </citation>
    <scope>NUCLEOTIDE SEQUENCE</scope>
    <source>
        <strain evidence="13">KH24</strain>
    </source>
</reference>
<protein>
    <submittedName>
        <fullName evidence="13">CCA-adding enzyme</fullName>
    </submittedName>
</protein>
<dbReference type="InterPro" id="IPR032810">
    <property type="entry name" value="CCA-adding_enz_C"/>
</dbReference>
<evidence type="ECO:0000259" key="11">
    <source>
        <dbReference type="Pfam" id="PF12627"/>
    </source>
</evidence>
<keyword evidence="8 9" id="KW-0694">RNA-binding</keyword>
<dbReference type="Gene3D" id="1.10.246.80">
    <property type="match status" value="1"/>
</dbReference>
<dbReference type="InterPro" id="IPR043519">
    <property type="entry name" value="NT_sf"/>
</dbReference>
<keyword evidence="3" id="KW-0819">tRNA processing</keyword>
<evidence type="ECO:0000256" key="2">
    <source>
        <dbReference type="ARBA" id="ARBA00022679"/>
    </source>
</evidence>
<dbReference type="Pfam" id="PF12627">
    <property type="entry name" value="PolyA_pol_RNAbd"/>
    <property type="match status" value="1"/>
</dbReference>
<dbReference type="NCBIfam" id="NF009814">
    <property type="entry name" value="PRK13299.1"/>
    <property type="match status" value="1"/>
</dbReference>
<keyword evidence="7" id="KW-0460">Magnesium</keyword>
<dbReference type="Pfam" id="PF13735">
    <property type="entry name" value="tRNA_NucTran2_2"/>
    <property type="match status" value="1"/>
</dbReference>
<keyword evidence="4" id="KW-0548">Nucleotidyltransferase</keyword>
<dbReference type="InterPro" id="IPR050264">
    <property type="entry name" value="Bact_CCA-adding_enz_type3_sf"/>
</dbReference>
<proteinExistence type="inferred from homology"/>
<evidence type="ECO:0000256" key="3">
    <source>
        <dbReference type="ARBA" id="ARBA00022694"/>
    </source>
</evidence>
<evidence type="ECO:0000259" key="12">
    <source>
        <dbReference type="Pfam" id="PF13735"/>
    </source>
</evidence>
<dbReference type="Gene3D" id="1.10.3090.10">
    <property type="entry name" value="cca-adding enzyme, domain 2"/>
    <property type="match status" value="1"/>
</dbReference>
<name>A0ABQ5NF75_9BACI</name>
<evidence type="ECO:0000256" key="6">
    <source>
        <dbReference type="ARBA" id="ARBA00022741"/>
    </source>
</evidence>